<dbReference type="AlphaFoldDB" id="A0A2N5TK62"/>
<evidence type="ECO:0000313" key="3">
    <source>
        <dbReference type="Proteomes" id="UP000235392"/>
    </source>
</evidence>
<comment type="caution">
    <text evidence="2">The sequence shown here is derived from an EMBL/GenBank/DDBJ whole genome shotgun (WGS) entry which is preliminary data.</text>
</comment>
<evidence type="ECO:0000313" key="2">
    <source>
        <dbReference type="EMBL" id="PLW25879.1"/>
    </source>
</evidence>
<feature type="region of interest" description="Disordered" evidence="1">
    <location>
        <begin position="552"/>
        <end position="598"/>
    </location>
</feature>
<feature type="region of interest" description="Disordered" evidence="1">
    <location>
        <begin position="1"/>
        <end position="24"/>
    </location>
</feature>
<proteinExistence type="predicted"/>
<accession>A0A2N5TK62</accession>
<sequence length="598" mass="67679">MNDSADPMHTSSENVPQSANQATSQHVTFNQQLVEEIVTTALMRQAQSYEGTFQNIHTEIAALKLRNVSASQSGNQINSAQPSSSTAKANPGLPVNKRTPLLAKAAAASDKRQALRAQSEPPTIIKTPTRTRDASQKSVSKAPTPSPVKRPNQMVTADFPVDFKSTKECLFVHIRLLWGLLETTSVPPPADPEHIRIFSKFFSTVPEVERYITDSNSAALITHSDILTLKDARAGRTKVGKSFIHIDDGHIGYIHAYLAKAGIRCWGPNLDEGPESLFNSACRISALISFQQIGIAGGYNFLGYNKEYKDDMLLLIRTYNHYVHHVLAQKYQAECKNPGKYEDTVQMRNASRNRSRLQKARYEYAVLHHFPTRYKTFLDDVGAHSDDEWDAEQKCFAIKTLPYRSNSANIFMRRLDFVMQASKAAVKKTDRGRVRKLPVTPVISRFTKVPSNLPLDFYNRKWLLAQPTGLQRTIPDHSNVAFLPDPTLSLFPENHPNFDIDKKLSSLAFNKKHLDTVLVRYKIKEILQEEEEPEDGDNSGEDVVEDEIIDLEREESGQYFADGEWGDQYDDEDEDEDFEPEENNDENYEEFDEEEMDG</sequence>
<gene>
    <name evidence="2" type="ORF">PCASD_23502</name>
</gene>
<feature type="compositionally biased region" description="Low complexity" evidence="1">
    <location>
        <begin position="97"/>
        <end position="108"/>
    </location>
</feature>
<feature type="region of interest" description="Disordered" evidence="1">
    <location>
        <begin position="73"/>
        <end position="153"/>
    </location>
</feature>
<name>A0A2N5TK62_9BASI</name>
<protein>
    <submittedName>
        <fullName evidence="2">Uncharacterized protein</fullName>
    </submittedName>
</protein>
<dbReference type="EMBL" id="PGCI01000501">
    <property type="protein sequence ID" value="PLW25879.1"/>
    <property type="molecule type" value="Genomic_DNA"/>
</dbReference>
<organism evidence="2 3">
    <name type="scientific">Puccinia coronata f. sp. avenae</name>
    <dbReference type="NCBI Taxonomy" id="200324"/>
    <lineage>
        <taxon>Eukaryota</taxon>
        <taxon>Fungi</taxon>
        <taxon>Dikarya</taxon>
        <taxon>Basidiomycota</taxon>
        <taxon>Pucciniomycotina</taxon>
        <taxon>Pucciniomycetes</taxon>
        <taxon>Pucciniales</taxon>
        <taxon>Pucciniaceae</taxon>
        <taxon>Puccinia</taxon>
    </lineage>
</organism>
<feature type="compositionally biased region" description="Polar residues" evidence="1">
    <location>
        <begin position="73"/>
        <end position="88"/>
    </location>
</feature>
<feature type="compositionally biased region" description="Low complexity" evidence="1">
    <location>
        <begin position="115"/>
        <end position="128"/>
    </location>
</feature>
<dbReference type="Proteomes" id="UP000235392">
    <property type="component" value="Unassembled WGS sequence"/>
</dbReference>
<evidence type="ECO:0000256" key="1">
    <source>
        <dbReference type="SAM" id="MobiDB-lite"/>
    </source>
</evidence>
<reference evidence="2 3" key="1">
    <citation type="submission" date="2017-11" db="EMBL/GenBank/DDBJ databases">
        <title>De novo assembly and phasing of dikaryotic genomes from two isolates of Puccinia coronata f. sp. avenae, the causal agent of oat crown rust.</title>
        <authorList>
            <person name="Miller M.E."/>
            <person name="Zhang Y."/>
            <person name="Omidvar V."/>
            <person name="Sperschneider J."/>
            <person name="Schwessinger B."/>
            <person name="Raley C."/>
            <person name="Palmer J.M."/>
            <person name="Garnica D."/>
            <person name="Upadhyaya N."/>
            <person name="Rathjen J."/>
            <person name="Taylor J.M."/>
            <person name="Park R.F."/>
            <person name="Dodds P.N."/>
            <person name="Hirsch C.D."/>
            <person name="Kianian S.F."/>
            <person name="Figueroa M."/>
        </authorList>
    </citation>
    <scope>NUCLEOTIDE SEQUENCE [LARGE SCALE GENOMIC DNA]</scope>
    <source>
        <strain evidence="2">12SD80</strain>
    </source>
</reference>
<feature type="compositionally biased region" description="Acidic residues" evidence="1">
    <location>
        <begin position="564"/>
        <end position="598"/>
    </location>
</feature>